<keyword evidence="1" id="KW-1133">Transmembrane helix</keyword>
<evidence type="ECO:0000313" key="3">
    <source>
        <dbReference type="Proteomes" id="UP000215914"/>
    </source>
</evidence>
<protein>
    <submittedName>
        <fullName evidence="2">Uncharacterized protein</fullName>
    </submittedName>
</protein>
<dbReference type="InParanoid" id="A0A251VP66"/>
<dbReference type="Proteomes" id="UP000215914">
    <property type="component" value="Chromosome 1"/>
</dbReference>
<keyword evidence="1" id="KW-0812">Transmembrane</keyword>
<gene>
    <name evidence="2" type="ORF">HannXRQ_Chr01g0015781</name>
</gene>
<evidence type="ECO:0000256" key="1">
    <source>
        <dbReference type="SAM" id="Phobius"/>
    </source>
</evidence>
<feature type="transmembrane region" description="Helical" evidence="1">
    <location>
        <begin position="48"/>
        <end position="65"/>
    </location>
</feature>
<dbReference type="AlphaFoldDB" id="A0A251VP66"/>
<sequence length="66" mass="7560">MSGSLDRFVRPSRVEAIAGRACTSTRVDTTGSRNIQRWHHLLNYDTNLGSLRFCFVFLFILYSFAS</sequence>
<evidence type="ECO:0000313" key="2">
    <source>
        <dbReference type="EMBL" id="OTG37159.1"/>
    </source>
</evidence>
<accession>A0A251VP66</accession>
<keyword evidence="3" id="KW-1185">Reference proteome</keyword>
<dbReference type="EMBL" id="CM007890">
    <property type="protein sequence ID" value="OTG37159.1"/>
    <property type="molecule type" value="Genomic_DNA"/>
</dbReference>
<reference evidence="3" key="1">
    <citation type="journal article" date="2017" name="Nature">
        <title>The sunflower genome provides insights into oil metabolism, flowering and Asterid evolution.</title>
        <authorList>
            <person name="Badouin H."/>
            <person name="Gouzy J."/>
            <person name="Grassa C.J."/>
            <person name="Murat F."/>
            <person name="Staton S.E."/>
            <person name="Cottret L."/>
            <person name="Lelandais-Briere C."/>
            <person name="Owens G.L."/>
            <person name="Carrere S."/>
            <person name="Mayjonade B."/>
            <person name="Legrand L."/>
            <person name="Gill N."/>
            <person name="Kane N.C."/>
            <person name="Bowers J.E."/>
            <person name="Hubner S."/>
            <person name="Bellec A."/>
            <person name="Berard A."/>
            <person name="Berges H."/>
            <person name="Blanchet N."/>
            <person name="Boniface M.C."/>
            <person name="Brunel D."/>
            <person name="Catrice O."/>
            <person name="Chaidir N."/>
            <person name="Claudel C."/>
            <person name="Donnadieu C."/>
            <person name="Faraut T."/>
            <person name="Fievet G."/>
            <person name="Helmstetter N."/>
            <person name="King M."/>
            <person name="Knapp S.J."/>
            <person name="Lai Z."/>
            <person name="Le Paslier M.C."/>
            <person name="Lippi Y."/>
            <person name="Lorenzon L."/>
            <person name="Mandel J.R."/>
            <person name="Marage G."/>
            <person name="Marchand G."/>
            <person name="Marquand E."/>
            <person name="Bret-Mestries E."/>
            <person name="Morien E."/>
            <person name="Nambeesan S."/>
            <person name="Nguyen T."/>
            <person name="Pegot-Espagnet P."/>
            <person name="Pouilly N."/>
            <person name="Raftis F."/>
            <person name="Sallet E."/>
            <person name="Schiex T."/>
            <person name="Thomas J."/>
            <person name="Vandecasteele C."/>
            <person name="Vares D."/>
            <person name="Vear F."/>
            <person name="Vautrin S."/>
            <person name="Crespi M."/>
            <person name="Mangin B."/>
            <person name="Burke J.M."/>
            <person name="Salse J."/>
            <person name="Munos S."/>
            <person name="Vincourt P."/>
            <person name="Rieseberg L.H."/>
            <person name="Langlade N.B."/>
        </authorList>
    </citation>
    <scope>NUCLEOTIDE SEQUENCE [LARGE SCALE GENOMIC DNA]</scope>
    <source>
        <strain evidence="3">cv. SF193</strain>
    </source>
</reference>
<organism evidence="2 3">
    <name type="scientific">Helianthus annuus</name>
    <name type="common">Common sunflower</name>
    <dbReference type="NCBI Taxonomy" id="4232"/>
    <lineage>
        <taxon>Eukaryota</taxon>
        <taxon>Viridiplantae</taxon>
        <taxon>Streptophyta</taxon>
        <taxon>Embryophyta</taxon>
        <taxon>Tracheophyta</taxon>
        <taxon>Spermatophyta</taxon>
        <taxon>Magnoliopsida</taxon>
        <taxon>eudicotyledons</taxon>
        <taxon>Gunneridae</taxon>
        <taxon>Pentapetalae</taxon>
        <taxon>asterids</taxon>
        <taxon>campanulids</taxon>
        <taxon>Asterales</taxon>
        <taxon>Asteraceae</taxon>
        <taxon>Asteroideae</taxon>
        <taxon>Heliantheae alliance</taxon>
        <taxon>Heliantheae</taxon>
        <taxon>Helianthus</taxon>
    </lineage>
</organism>
<keyword evidence="1" id="KW-0472">Membrane</keyword>
<proteinExistence type="predicted"/>
<name>A0A251VP66_HELAN</name>